<reference evidence="6" key="2">
    <citation type="journal article" date="2012" name="G3 (Bethesda)">
        <title>Pichia sorbitophila, an interspecies yeast hybrid reveals early steps of genome resolution following polyploidization.</title>
        <authorList>
            <person name="Leh Louis V."/>
            <person name="Despons L."/>
            <person name="Friedrich A."/>
            <person name="Martin T."/>
            <person name="Durrens P."/>
            <person name="Casaregola S."/>
            <person name="Neuveglise C."/>
            <person name="Fairhead C."/>
            <person name="Marck C."/>
            <person name="Cruz J.A."/>
            <person name="Straub M.L."/>
            <person name="Kugler V."/>
            <person name="Sacerdot C."/>
            <person name="Uzunov Z."/>
            <person name="Thierry A."/>
            <person name="Weiss S."/>
            <person name="Bleykasten C."/>
            <person name="De Montigny J."/>
            <person name="Jacques N."/>
            <person name="Jung P."/>
            <person name="Lemaire M."/>
            <person name="Mallet S."/>
            <person name="Morel G."/>
            <person name="Richard G.F."/>
            <person name="Sarkar A."/>
            <person name="Savel G."/>
            <person name="Schacherer J."/>
            <person name="Seret M.L."/>
            <person name="Talla E."/>
            <person name="Samson G."/>
            <person name="Jubin C."/>
            <person name="Poulain J."/>
            <person name="Vacherie B."/>
            <person name="Barbe V."/>
            <person name="Pelletier E."/>
            <person name="Sherman D.J."/>
            <person name="Westhof E."/>
            <person name="Weissenbach J."/>
            <person name="Baret P.V."/>
            <person name="Wincker P."/>
            <person name="Gaillardin C."/>
            <person name="Dujon B."/>
            <person name="Souciet J.L."/>
        </authorList>
    </citation>
    <scope>NUCLEOTIDE SEQUENCE [LARGE SCALE GENOMIC DNA]</scope>
    <source>
        <strain evidence="6">ATCC MYA-4447 / BCRC 22081 / CBS 7064 / NBRC 10061 / NRRL Y-12695</strain>
    </source>
</reference>
<proteinExistence type="predicted"/>
<evidence type="ECO:0000256" key="3">
    <source>
        <dbReference type="SAM" id="MobiDB-lite"/>
    </source>
</evidence>
<gene>
    <name evidence="4" type="primary">Piso0_003495</name>
    <name evidence="4" type="ORF">GNLVRS01_PISO0G13580g</name>
    <name evidence="5" type="ORF">GNLVRS01_PISO0H13581g</name>
</gene>
<dbReference type="AlphaFoldDB" id="G8YJ84"/>
<dbReference type="HOGENOM" id="CLU_015498_0_0_1"/>
<dbReference type="STRING" id="559304.G8YJ84"/>
<feature type="region of interest" description="Disordered" evidence="3">
    <location>
        <begin position="672"/>
        <end position="693"/>
    </location>
</feature>
<dbReference type="Gene3D" id="1.25.40.10">
    <property type="entry name" value="Tetratricopeptide repeat domain"/>
    <property type="match status" value="1"/>
</dbReference>
<evidence type="ECO:0000256" key="1">
    <source>
        <dbReference type="ARBA" id="ARBA00004173"/>
    </source>
</evidence>
<sequence>MLLNRNIILYNTRWVVGSSLISRRFARQVSIKAVPEKKSSSHLKTKLKHFIETGEVLKYTPLQLKKSFERQKGKQLRQSKAGSYSPQKALLLLKSKYGAGLQSDNGDLIDTESIKVADLKVTSEKSLPIFEGLLNIKKATKKPIDERLLLLLLGSNREQIRDPYLVTKDVLKLLERDGKITRAVNLSKLAGNPNGIVGMNAVLEWLLKKGDVKSAFKNFNDRKKWGIPANEHTYVILFDSLSKCHAWGDVPDSLALKCSEIFEDLVEKCQTDKNFKKNFKLGIEHFNSCLSLLMKNFTEDQSSAWSFFDLLIPDDSNEKTLNIKPDAQTFTIFLNGIRQYYYVKVDKVLNDSTISKNKRTLELFALQGKLVSLSQLILNKLMKEAMPPTPPSKEEASANPELLAIYKNKIKAVLPEIDPAFASVFISALTNPKFSTGPSIASGSHYRYVQQGIDFLRFWCPEVESLLHYIQTRSEGLDVLQPAPGVRERCDHRLQEALESPEVANLKVLADDENIQDLLPTKVLPKERLTMSDVNPLVIFPPSLLSKNKSRAIFSGKQKRLVDFSRLSRSDIEQYIENEKKSKSKGTDGKKLPKSAMSLHKNTGINRYILQLMVDCLTQLGHLRELYISIWYILTKWGGIYVKRDEVASTIFSNGIERGVLGDFVFPRPKVRSKPASNNSSGANETPSSDSATPTMLEKLELTPLHEPDVVDILLVENFIYKLTENKALKEPAASVVEIFSALVNEETNVRNSLKPRNKTVDAVFASLVKQLHHYNDSNLNRGIFESRESKVFPNTPRKALTVSQLEFFLVYLERFMSSLHVYTNQMHGDKSYISPTFVQSYEKIITRIYNSTWLNTDVSTELLIHKHIIKSGILTFRPKHVIKTADNASYTDVIKLSLDWVFKHLSNETNLKREDVNLMFTLNKIHNLSSTDESVEDRMGDLARKCYSQLF</sequence>
<dbReference type="Proteomes" id="UP000005222">
    <property type="component" value="Chromosome G"/>
</dbReference>
<keyword evidence="6" id="KW-1185">Reference proteome</keyword>
<feature type="compositionally biased region" description="Polar residues" evidence="3">
    <location>
        <begin position="675"/>
        <end position="693"/>
    </location>
</feature>
<protein>
    <recommendedName>
        <fullName evidence="2">Mitochondrial 15S rRNA processing factor CCM1</fullName>
    </recommendedName>
</protein>
<name>G8YJ84_PICSO</name>
<dbReference type="eggNOG" id="ENOG502QSY4">
    <property type="taxonomic scope" value="Eukaryota"/>
</dbReference>
<reference evidence="4" key="1">
    <citation type="submission" date="2011-10" db="EMBL/GenBank/DDBJ databases">
        <authorList>
            <person name="Genoscope - CEA"/>
        </authorList>
    </citation>
    <scope>NUCLEOTIDE SEQUENCE</scope>
</reference>
<evidence type="ECO:0000313" key="4">
    <source>
        <dbReference type="EMBL" id="CCE80379.1"/>
    </source>
</evidence>
<accession>G8YJ84</accession>
<evidence type="ECO:0000313" key="6">
    <source>
        <dbReference type="Proteomes" id="UP000005222"/>
    </source>
</evidence>
<evidence type="ECO:0000313" key="5">
    <source>
        <dbReference type="EMBL" id="CCE81144.1"/>
    </source>
</evidence>
<dbReference type="GO" id="GO:0005739">
    <property type="term" value="C:mitochondrion"/>
    <property type="evidence" value="ECO:0007669"/>
    <property type="project" value="UniProtKB-SubCell"/>
</dbReference>
<dbReference type="EMBL" id="FO082052">
    <property type="protein sequence ID" value="CCE81144.1"/>
    <property type="molecule type" value="Genomic_DNA"/>
</dbReference>
<comment type="subcellular location">
    <subcellularLocation>
        <location evidence="1">Mitochondrion</location>
    </subcellularLocation>
</comment>
<dbReference type="Pfam" id="PF13041">
    <property type="entry name" value="PPR_2"/>
    <property type="match status" value="1"/>
</dbReference>
<evidence type="ECO:0000256" key="2">
    <source>
        <dbReference type="ARBA" id="ARBA00044527"/>
    </source>
</evidence>
<dbReference type="InterPro" id="IPR011990">
    <property type="entry name" value="TPR-like_helical_dom_sf"/>
</dbReference>
<dbReference type="OrthoDB" id="185373at2759"/>
<organism evidence="4 6">
    <name type="scientific">Pichia sorbitophila (strain ATCC MYA-4447 / BCRC 22081 / CBS 7064 / NBRC 10061 / NRRL Y-12695)</name>
    <name type="common">Hybrid yeast</name>
    <dbReference type="NCBI Taxonomy" id="559304"/>
    <lineage>
        <taxon>Eukaryota</taxon>
        <taxon>Fungi</taxon>
        <taxon>Dikarya</taxon>
        <taxon>Ascomycota</taxon>
        <taxon>Saccharomycotina</taxon>
        <taxon>Pichiomycetes</taxon>
        <taxon>Debaryomycetaceae</taxon>
        <taxon>Millerozyma</taxon>
    </lineage>
</organism>
<dbReference type="InterPro" id="IPR002885">
    <property type="entry name" value="PPR_rpt"/>
</dbReference>
<dbReference type="Proteomes" id="UP000005222">
    <property type="component" value="Chromosome H"/>
</dbReference>
<dbReference type="EMBL" id="FO082053">
    <property type="protein sequence ID" value="CCE80379.1"/>
    <property type="molecule type" value="Genomic_DNA"/>
</dbReference>
<dbReference type="InParanoid" id="G8YJ84"/>